<gene>
    <name evidence="2" type="ORF">DesfrDRAFT_3610</name>
</gene>
<dbReference type="EMBL" id="AECZ01000036">
    <property type="protein sequence ID" value="EFL49687.1"/>
    <property type="molecule type" value="Genomic_DNA"/>
</dbReference>
<proteinExistence type="predicted"/>
<organism evidence="2 3">
    <name type="scientific">Solidesulfovibrio fructosivorans JJ]</name>
    <dbReference type="NCBI Taxonomy" id="596151"/>
    <lineage>
        <taxon>Bacteria</taxon>
        <taxon>Pseudomonadati</taxon>
        <taxon>Thermodesulfobacteriota</taxon>
        <taxon>Desulfovibrionia</taxon>
        <taxon>Desulfovibrionales</taxon>
        <taxon>Desulfovibrionaceae</taxon>
        <taxon>Solidesulfovibrio</taxon>
    </lineage>
</organism>
<feature type="region of interest" description="Disordered" evidence="1">
    <location>
        <begin position="37"/>
        <end position="62"/>
    </location>
</feature>
<feature type="compositionally biased region" description="Low complexity" evidence="1">
    <location>
        <begin position="37"/>
        <end position="50"/>
    </location>
</feature>
<protein>
    <submittedName>
        <fullName evidence="2">Uncharacterized protein</fullName>
    </submittedName>
</protein>
<dbReference type="RefSeq" id="WP_005996262.1">
    <property type="nucleotide sequence ID" value="NZ_AECZ01000036.1"/>
</dbReference>
<evidence type="ECO:0000313" key="2">
    <source>
        <dbReference type="EMBL" id="EFL49687.1"/>
    </source>
</evidence>
<keyword evidence="3" id="KW-1185">Reference proteome</keyword>
<accession>E1K160</accession>
<evidence type="ECO:0000256" key="1">
    <source>
        <dbReference type="SAM" id="MobiDB-lite"/>
    </source>
</evidence>
<dbReference type="AlphaFoldDB" id="E1K160"/>
<sequence>MSNVSGIGLCGSDATASVLSNKEMQYFKRVFAANAENAQQPAQPAPVQNAKPGVGTRLDVKV</sequence>
<dbReference type="Proteomes" id="UP000006250">
    <property type="component" value="Unassembled WGS sequence"/>
</dbReference>
<name>E1K160_SOLFR</name>
<comment type="caution">
    <text evidence="2">The sequence shown here is derived from an EMBL/GenBank/DDBJ whole genome shotgun (WGS) entry which is preliminary data.</text>
</comment>
<reference evidence="2 3" key="1">
    <citation type="submission" date="2010-08" db="EMBL/GenBank/DDBJ databases">
        <title>The draft genome of Desulfovibrio fructosovorans JJ.</title>
        <authorList>
            <consortium name="US DOE Joint Genome Institute (JGI-PGF)"/>
            <person name="Lucas S."/>
            <person name="Copeland A."/>
            <person name="Lapidus A."/>
            <person name="Cheng J.-F."/>
            <person name="Bruce D."/>
            <person name="Goodwin L."/>
            <person name="Pitluck S."/>
            <person name="Land M.L."/>
            <person name="Hauser L."/>
            <person name="Chang Y.-J."/>
            <person name="Jeffries C."/>
            <person name="Wall J.D."/>
            <person name="Stahl D.A."/>
            <person name="Arkin A.P."/>
            <person name="Dehal P."/>
            <person name="Stolyar S.M."/>
            <person name="Hazen T.C."/>
            <person name="Woyke T.J."/>
        </authorList>
    </citation>
    <scope>NUCLEOTIDE SEQUENCE [LARGE SCALE GENOMIC DNA]</scope>
    <source>
        <strain evidence="2 3">JJ</strain>
    </source>
</reference>
<evidence type="ECO:0000313" key="3">
    <source>
        <dbReference type="Proteomes" id="UP000006250"/>
    </source>
</evidence>